<evidence type="ECO:0000259" key="17">
    <source>
        <dbReference type="Pfam" id="PF18076"/>
    </source>
</evidence>
<dbReference type="NCBIfam" id="TIGR01735">
    <property type="entry name" value="FGAM_synt"/>
    <property type="match status" value="1"/>
</dbReference>
<comment type="subcellular location">
    <subcellularLocation>
        <location evidence="1 14">Cytoplasm</location>
    </subcellularLocation>
</comment>
<dbReference type="OrthoDB" id="9804441at2"/>
<dbReference type="HAMAP" id="MF_00419">
    <property type="entry name" value="PurL_1"/>
    <property type="match status" value="1"/>
</dbReference>
<evidence type="ECO:0000256" key="4">
    <source>
        <dbReference type="ARBA" id="ARBA00022490"/>
    </source>
</evidence>
<comment type="subunit">
    <text evidence="14">Monomer.</text>
</comment>
<dbReference type="UniPathway" id="UPA00074">
    <property type="reaction ID" value="UER00128"/>
</dbReference>
<dbReference type="Gene3D" id="1.10.8.750">
    <property type="entry name" value="Phosphoribosylformylglycinamidine synthase, linker domain"/>
    <property type="match status" value="1"/>
</dbReference>
<feature type="domain" description="PurM-like C-terminal" evidence="15">
    <location>
        <begin position="444"/>
        <end position="594"/>
    </location>
</feature>
<evidence type="ECO:0000256" key="13">
    <source>
        <dbReference type="ARBA" id="ARBA00057317"/>
    </source>
</evidence>
<dbReference type="InterPro" id="IPR040707">
    <property type="entry name" value="FGAR-AT_N"/>
</dbReference>
<evidence type="ECO:0000259" key="15">
    <source>
        <dbReference type="Pfam" id="PF02769"/>
    </source>
</evidence>
<dbReference type="InterPro" id="IPR010918">
    <property type="entry name" value="PurM-like_C_dom"/>
</dbReference>
<dbReference type="CDD" id="cd02204">
    <property type="entry name" value="PurL_repeat2"/>
    <property type="match status" value="1"/>
</dbReference>
<dbReference type="SUPFAM" id="SSF82697">
    <property type="entry name" value="PurS-like"/>
    <property type="match status" value="1"/>
</dbReference>
<feature type="active site" description="Nucleophile" evidence="14">
    <location>
        <position position="1157"/>
    </location>
</feature>
<dbReference type="Pfam" id="PF18072">
    <property type="entry name" value="FGAR-AT_linker"/>
    <property type="match status" value="1"/>
</dbReference>
<feature type="binding site" evidence="14">
    <location>
        <position position="898"/>
    </location>
    <ligand>
        <name>Mg(2+)</name>
        <dbReference type="ChEBI" id="CHEBI:18420"/>
    </ligand>
</feature>
<dbReference type="InterPro" id="IPR036921">
    <property type="entry name" value="PurM-like_N_sf"/>
</dbReference>
<dbReference type="Pfam" id="PF13507">
    <property type="entry name" value="GATase_5"/>
    <property type="match status" value="1"/>
</dbReference>
<comment type="caution">
    <text evidence="19">The sequence shown here is derived from an EMBL/GenBank/DDBJ whole genome shotgun (WGS) entry which is preliminary data.</text>
</comment>
<evidence type="ECO:0000256" key="7">
    <source>
        <dbReference type="ARBA" id="ARBA00022741"/>
    </source>
</evidence>
<dbReference type="InterPro" id="IPR055181">
    <property type="entry name" value="FGAR-AT_PurM_N-like"/>
</dbReference>
<keyword evidence="10 14" id="KW-0460">Magnesium</keyword>
<dbReference type="Pfam" id="PF22689">
    <property type="entry name" value="FGAR-AT_PurM_N-like"/>
    <property type="match status" value="1"/>
</dbReference>
<name>A0A4R1ESL5_9GAMM</name>
<dbReference type="NCBIfam" id="NF003672">
    <property type="entry name" value="PRK05297.1"/>
    <property type="match status" value="1"/>
</dbReference>
<feature type="domain" description="Phosphoribosylformylglycinamidine synthase linker" evidence="16">
    <location>
        <begin position="178"/>
        <end position="227"/>
    </location>
</feature>
<dbReference type="EC" id="6.3.5.3" evidence="14"/>
<evidence type="ECO:0000256" key="1">
    <source>
        <dbReference type="ARBA" id="ARBA00004496"/>
    </source>
</evidence>
<comment type="function">
    <text evidence="13 14">Phosphoribosylformylglycinamidine synthase involved in the purines biosynthetic pathway. Catalyzes the ATP-dependent conversion of formylglycinamide ribonucleotide (FGAR) and glutamine to yield formylglycinamidine ribonucleotide (FGAM) and glutamate.</text>
</comment>
<proteinExistence type="inferred from homology"/>
<dbReference type="InterPro" id="IPR029062">
    <property type="entry name" value="Class_I_gatase-like"/>
</dbReference>
<evidence type="ECO:0000256" key="9">
    <source>
        <dbReference type="ARBA" id="ARBA00022840"/>
    </source>
</evidence>
<feature type="active site" evidence="14">
    <location>
        <position position="1284"/>
    </location>
</feature>
<comment type="catalytic activity">
    <reaction evidence="12 14">
        <text>N(2)-formyl-N(1)-(5-phospho-beta-D-ribosyl)glycinamide + L-glutamine + ATP + H2O = 2-formamido-N(1)-(5-O-phospho-beta-D-ribosyl)acetamidine + L-glutamate + ADP + phosphate + H(+)</text>
        <dbReference type="Rhea" id="RHEA:17129"/>
        <dbReference type="ChEBI" id="CHEBI:15377"/>
        <dbReference type="ChEBI" id="CHEBI:15378"/>
        <dbReference type="ChEBI" id="CHEBI:29985"/>
        <dbReference type="ChEBI" id="CHEBI:30616"/>
        <dbReference type="ChEBI" id="CHEBI:43474"/>
        <dbReference type="ChEBI" id="CHEBI:58359"/>
        <dbReference type="ChEBI" id="CHEBI:147286"/>
        <dbReference type="ChEBI" id="CHEBI:147287"/>
        <dbReference type="ChEBI" id="CHEBI:456216"/>
        <dbReference type="EC" id="6.3.5.3"/>
    </reaction>
</comment>
<dbReference type="Gene3D" id="3.30.1330.10">
    <property type="entry name" value="PurM-like, N-terminal domain"/>
    <property type="match status" value="2"/>
</dbReference>
<feature type="binding site" evidence="14">
    <location>
        <position position="730"/>
    </location>
    <ligand>
        <name>Mg(2+)</name>
        <dbReference type="ChEBI" id="CHEBI:18420"/>
    </ligand>
</feature>
<evidence type="ECO:0000259" key="16">
    <source>
        <dbReference type="Pfam" id="PF18072"/>
    </source>
</evidence>
<dbReference type="SUPFAM" id="SSF109736">
    <property type="entry name" value="FGAM synthase PurL, linker domain"/>
    <property type="match status" value="1"/>
</dbReference>
<dbReference type="FunFam" id="3.40.50.880:FF:000008">
    <property type="entry name" value="Phosphoribosylformylglycinamidine synthase"/>
    <property type="match status" value="1"/>
</dbReference>
<evidence type="ECO:0000256" key="12">
    <source>
        <dbReference type="ARBA" id="ARBA00052585"/>
    </source>
</evidence>
<keyword evidence="4 14" id="KW-0963">Cytoplasm</keyword>
<evidence type="ECO:0000256" key="8">
    <source>
        <dbReference type="ARBA" id="ARBA00022755"/>
    </source>
</evidence>
<gene>
    <name evidence="14" type="primary">purL</name>
    <name evidence="19" type="ORF">EV695_2524</name>
</gene>
<feature type="binding site" evidence="14">
    <location>
        <begin position="393"/>
        <end position="395"/>
    </location>
    <ligand>
        <name>ATP</name>
        <dbReference type="ChEBI" id="CHEBI:30616"/>
    </ligand>
</feature>
<keyword evidence="7 14" id="KW-0547">Nucleotide-binding</keyword>
<dbReference type="GO" id="GO:0006189">
    <property type="term" value="P:'de novo' IMP biosynthetic process"/>
    <property type="evidence" value="ECO:0007669"/>
    <property type="project" value="UniProtKB-UniRule"/>
</dbReference>
<feature type="domain" description="FGAR-AT PurM N-terminal-like" evidence="18">
    <location>
        <begin position="656"/>
        <end position="818"/>
    </location>
</feature>
<dbReference type="GO" id="GO:0005737">
    <property type="term" value="C:cytoplasm"/>
    <property type="evidence" value="ECO:0007669"/>
    <property type="project" value="UniProtKB-SubCell"/>
</dbReference>
<feature type="domain" description="PurM-like C-terminal" evidence="15">
    <location>
        <begin position="850"/>
        <end position="971"/>
    </location>
</feature>
<comment type="similarity">
    <text evidence="3 14">In the N-terminal section; belongs to the FGAMS family.</text>
</comment>
<evidence type="ECO:0000256" key="10">
    <source>
        <dbReference type="ARBA" id="ARBA00022842"/>
    </source>
</evidence>
<dbReference type="Proteomes" id="UP000294887">
    <property type="component" value="Unassembled WGS sequence"/>
</dbReference>
<dbReference type="SUPFAM" id="SSF55326">
    <property type="entry name" value="PurM N-terminal domain-like"/>
    <property type="match status" value="2"/>
</dbReference>
<dbReference type="GO" id="GO:0004642">
    <property type="term" value="F:phosphoribosylformylglycinamidine synthase activity"/>
    <property type="evidence" value="ECO:0007669"/>
    <property type="project" value="UniProtKB-UniRule"/>
</dbReference>
<dbReference type="FunFam" id="3.90.650.10:FF:000002">
    <property type="entry name" value="Phosphoribosylformylglycinamidine synthase"/>
    <property type="match status" value="1"/>
</dbReference>
<evidence type="ECO:0000259" key="18">
    <source>
        <dbReference type="Pfam" id="PF22689"/>
    </source>
</evidence>
<dbReference type="PANTHER" id="PTHR10099">
    <property type="entry name" value="PHOSPHORIBOSYLFORMYLGLYCINAMIDINE SYNTHASE"/>
    <property type="match status" value="1"/>
</dbReference>
<dbReference type="InterPro" id="IPR036676">
    <property type="entry name" value="PurM-like_C_sf"/>
</dbReference>
<keyword evidence="11 14" id="KW-0315">Glutamine amidotransferase</keyword>
<evidence type="ECO:0000313" key="20">
    <source>
        <dbReference type="Proteomes" id="UP000294887"/>
    </source>
</evidence>
<evidence type="ECO:0000256" key="2">
    <source>
        <dbReference type="ARBA" id="ARBA00004920"/>
    </source>
</evidence>
<evidence type="ECO:0000313" key="19">
    <source>
        <dbReference type="EMBL" id="TCJ84566.1"/>
    </source>
</evidence>
<reference evidence="19 20" key="1">
    <citation type="submission" date="2019-03" db="EMBL/GenBank/DDBJ databases">
        <title>Genomic Encyclopedia of Type Strains, Phase IV (KMG-IV): sequencing the most valuable type-strain genomes for metagenomic binning, comparative biology and taxonomic classification.</title>
        <authorList>
            <person name="Goeker M."/>
        </authorList>
    </citation>
    <scope>NUCLEOTIDE SEQUENCE [LARGE SCALE GENOMIC DNA]</scope>
    <source>
        <strain evidence="19 20">DSM 24830</strain>
    </source>
</reference>
<dbReference type="GO" id="GO:0046872">
    <property type="term" value="F:metal ion binding"/>
    <property type="evidence" value="ECO:0007669"/>
    <property type="project" value="UniProtKB-KW"/>
</dbReference>
<comment type="pathway">
    <text evidence="2 14">Purine metabolism; IMP biosynthesis via de novo pathway; 5-amino-1-(5-phospho-D-ribosyl)imidazole from N(2)-formyl-N(1)-(5-phospho-D-ribosyl)glycinamide: step 1/2.</text>
</comment>
<feature type="binding site" evidence="14">
    <location>
        <position position="687"/>
    </location>
    <ligand>
        <name>Mg(2+)</name>
        <dbReference type="ChEBI" id="CHEBI:18420"/>
    </ligand>
</feature>
<evidence type="ECO:0000256" key="5">
    <source>
        <dbReference type="ARBA" id="ARBA00022598"/>
    </source>
</evidence>
<dbReference type="GO" id="GO:0005524">
    <property type="term" value="F:ATP binding"/>
    <property type="evidence" value="ECO:0007669"/>
    <property type="project" value="UniProtKB-UniRule"/>
</dbReference>
<evidence type="ECO:0000256" key="6">
    <source>
        <dbReference type="ARBA" id="ARBA00022723"/>
    </source>
</evidence>
<feature type="binding site" evidence="14">
    <location>
        <position position="726"/>
    </location>
    <ligand>
        <name>Mg(2+)</name>
        <dbReference type="ChEBI" id="CHEBI:18420"/>
    </ligand>
</feature>
<dbReference type="FunFam" id="3.30.1330.10:FF:000002">
    <property type="entry name" value="Phosphoribosylformylglycinamidine synthase"/>
    <property type="match status" value="1"/>
</dbReference>
<dbReference type="SUPFAM" id="SSF56042">
    <property type="entry name" value="PurM C-terminal domain-like"/>
    <property type="match status" value="2"/>
</dbReference>
<feature type="active site" evidence="14">
    <location>
        <position position="1282"/>
    </location>
</feature>
<keyword evidence="9 14" id="KW-0067">ATP-binding</keyword>
<protein>
    <recommendedName>
        <fullName evidence="14">Phosphoribosylformylglycinamidine synthase</fullName>
        <shortName evidence="14">FGAM synthase</shortName>
        <shortName evidence="14">FGAMS</shortName>
        <ecNumber evidence="14">6.3.5.3</ecNumber>
    </recommendedName>
    <alternativeName>
        <fullName evidence="14">Formylglycinamide ribonucleotide amidotransferase</fullName>
        <shortName evidence="14">FGAR amidotransferase</shortName>
        <shortName evidence="14">FGAR-AT</shortName>
    </alternativeName>
</protein>
<dbReference type="FunFam" id="1.10.8.750:FF:000002">
    <property type="entry name" value="Phosphoribosylformylglycinamidine synthase"/>
    <property type="match status" value="1"/>
</dbReference>
<dbReference type="FunFam" id="3.30.1330.10:FF:000005">
    <property type="entry name" value="Phosphoribosylformylglycinamidine synthase"/>
    <property type="match status" value="1"/>
</dbReference>
<dbReference type="PROSITE" id="PS51273">
    <property type="entry name" value="GATASE_TYPE_1"/>
    <property type="match status" value="1"/>
</dbReference>
<dbReference type="EMBL" id="SMFQ01000004">
    <property type="protein sequence ID" value="TCJ84566.1"/>
    <property type="molecule type" value="Genomic_DNA"/>
</dbReference>
<dbReference type="CDD" id="cd02203">
    <property type="entry name" value="PurL_repeat1"/>
    <property type="match status" value="1"/>
</dbReference>
<dbReference type="InterPro" id="IPR010073">
    <property type="entry name" value="PurL_large"/>
</dbReference>
<dbReference type="Pfam" id="PF02769">
    <property type="entry name" value="AIRS_C"/>
    <property type="match status" value="2"/>
</dbReference>
<dbReference type="CDD" id="cd01740">
    <property type="entry name" value="GATase1_FGAR_AT"/>
    <property type="match status" value="1"/>
</dbReference>
<feature type="binding site" evidence="14">
    <location>
        <begin position="314"/>
        <end position="325"/>
    </location>
    <ligand>
        <name>ATP</name>
        <dbReference type="ChEBI" id="CHEBI:30616"/>
    </ligand>
</feature>
<feature type="binding site" evidence="14">
    <location>
        <position position="686"/>
    </location>
    <ligand>
        <name>ATP</name>
        <dbReference type="ChEBI" id="CHEBI:30616"/>
    </ligand>
</feature>
<evidence type="ECO:0000256" key="14">
    <source>
        <dbReference type="HAMAP-Rule" id="MF_00419"/>
    </source>
</evidence>
<dbReference type="Gene3D" id="3.40.50.880">
    <property type="match status" value="1"/>
</dbReference>
<evidence type="ECO:0000256" key="3">
    <source>
        <dbReference type="ARBA" id="ARBA00008608"/>
    </source>
</evidence>
<dbReference type="PANTHER" id="PTHR10099:SF1">
    <property type="entry name" value="PHOSPHORIBOSYLFORMYLGLYCINAMIDINE SYNTHASE"/>
    <property type="match status" value="1"/>
</dbReference>
<sequence length="1317" mass="144782">MLILPGSRAFSDFNKTKLLKSLQNSIPELTDIHARYWHFVKVAETLTDEENDTLTELLHYGEQEGEKESDEKPLGELFLVTPRPGTISPWSSKATDILHNCGMSKVVRAERGIAYFVEYKDDFTNLSEDQRVFITNRIHDRMIEVVMEDEQDAVILFNDAEPAPLKTIPLGENAQAALSRANIDLGLALSEDEIQYLADNYADLNRDPTDVELMMFAQANSEHCRHKIFNADWVIDGKKQDQTLFGMIKNTYKQSPEGVLSAYHDNASVVEGSQATKFFPNSANQEYGYSEEAVHMLMKVETHNHPTAISPFPGAATGSGGEIRDEGATGNGSKPKAGLCGFSVSNLKIPEYPMPWEIDHGKPSRIDSALDIMLEGPIGAAAFNNEFGRPNITGYFRTYEAEVPGASSEKELRGYHKPIMLAGGLGNIRPNNIEMKDIPVETPIIVLGGPSMLIGLGGGAASSMASGTSTESLDFASVQRGNPEMERRAQEVIDRCVAMGDDNPILWIHDVGAGGVSNAIPEIVNDAGRGGKFEIRMLPNDEPSMSPMEIWCNEAQERYVLAIDADRLDAFKALCERERAIYAVVGTATEERHLLVGDALFENNPVDMSMDMLLGKPPKMLRDVHHKTFHKPELELDGIELDDAIERVLRLPTVASKSFLITIGDRTITGMVNRDQMVGPWQVPVADVAVTCADYIGYNGEAMALGERTPIALVNPPASGRMAIGESITNIAAARIGSISDIFLSANWMAAAGYEGEDAALFDTVKAVGEELCPQLGIAIPVGKDSLSMKTVWDQQSDDGVIEREMAAPLSLITTAFAIVDDVRKTLTPQIRTDKGDSDLILIDLGKGKNRLAASALSQVYSQMGAHTPDVNDPQALINFFKVIQELNQEGKLMAYHDRSDGGLLATLCEMAFAGKTGITIRLDDIGKTPLEALFTEELGAVIQVHHTDTEEVLSALREADLGNCSHVIGKPDTKEADSNQADQITFTWAHETIYEESRATLHKVWTETSYRMQALRDNDQCAKEEFEKLDEDYNDTGLIAEPSFDITENIAAPYIKSGVRPSVAILREQGVNGQQEMGMAFDRAGFRAVDVHMTDIISGRTSLDDFNGMVACGGFSYGDVLGAGGGWAKTILNNARAKDEFNAFFERKDVFGLGVCNGCQMLSQLRDLIPGASHWPEFYRNQSEQFEGRFAMVEVMDSPSILLKDMQGSKMPIAVAHGEGRAVFTGVNTAENALSNSFVSMRYIDHNSQPTQHYPENPNGSEQAITGLSSTDGRYTIMMPHPERVVRTVSNSWHPDNWGEDSPWMRMFRNARVWVD</sequence>
<feature type="domain" description="Phosphoribosylformylglycinamidine synthase N-terminal" evidence="17">
    <location>
        <begin position="35"/>
        <end position="157"/>
    </location>
</feature>
<dbReference type="Gene3D" id="3.90.650.10">
    <property type="entry name" value="PurM-like C-terminal domain"/>
    <property type="match status" value="2"/>
</dbReference>
<dbReference type="Pfam" id="PF18076">
    <property type="entry name" value="FGAR-AT_N"/>
    <property type="match status" value="1"/>
</dbReference>
<keyword evidence="6 14" id="KW-0479">Metal-binding</keyword>
<dbReference type="InterPro" id="IPR041609">
    <property type="entry name" value="PurL_linker"/>
</dbReference>
<dbReference type="SUPFAM" id="SSF52317">
    <property type="entry name" value="Class I glutamine amidotransferase-like"/>
    <property type="match status" value="1"/>
</dbReference>
<evidence type="ECO:0000256" key="11">
    <source>
        <dbReference type="ARBA" id="ARBA00022962"/>
    </source>
</evidence>
<dbReference type="SMART" id="SM01211">
    <property type="entry name" value="GATase_5"/>
    <property type="match status" value="1"/>
</dbReference>
<keyword evidence="5 14" id="KW-0436">Ligase</keyword>
<keyword evidence="8 14" id="KW-0658">Purine biosynthesis</keyword>
<feature type="binding site" evidence="14">
    <location>
        <position position="900"/>
    </location>
    <ligand>
        <name>ATP</name>
        <dbReference type="ChEBI" id="CHEBI:30616"/>
    </ligand>
</feature>
<organism evidence="19 20">
    <name type="scientific">Cocleimonas flava</name>
    <dbReference type="NCBI Taxonomy" id="634765"/>
    <lineage>
        <taxon>Bacteria</taxon>
        <taxon>Pseudomonadati</taxon>
        <taxon>Pseudomonadota</taxon>
        <taxon>Gammaproteobacteria</taxon>
        <taxon>Thiotrichales</taxon>
        <taxon>Thiotrichaceae</taxon>
        <taxon>Cocleimonas</taxon>
    </lineage>
</organism>
<dbReference type="RefSeq" id="WP_131906315.1">
    <property type="nucleotide sequence ID" value="NZ_BAAAFU010000006.1"/>
</dbReference>
<keyword evidence="20" id="KW-1185">Reference proteome</keyword>
<accession>A0A4R1ESL5</accession>
<dbReference type="InterPro" id="IPR036604">
    <property type="entry name" value="PurS-like_sf"/>
</dbReference>
<dbReference type="FunFam" id="3.90.650.10:FF:000005">
    <property type="entry name" value="Phosphoribosylformylglycinamidine synthase"/>
    <property type="match status" value="1"/>
</dbReference>